<comment type="function">
    <text evidence="3">Transglycosidase operating by a ping-pong reaction mechanism. Involved in the synthesis of raffinose, a major soluble carbohydrate in seeds, roots and tubers.</text>
</comment>
<protein>
    <recommendedName>
        <fullName evidence="7">Galactinol--sucrose galactosyltransferase</fullName>
    </recommendedName>
</protein>
<feature type="non-terminal residue" evidence="5">
    <location>
        <position position="1091"/>
    </location>
</feature>
<evidence type="ECO:0008006" key="7">
    <source>
        <dbReference type="Google" id="ProtNLM"/>
    </source>
</evidence>
<name>A0AAU9RLP3_THLAR</name>
<feature type="region of interest" description="Disordered" evidence="4">
    <location>
        <begin position="1"/>
        <end position="36"/>
    </location>
</feature>
<feature type="compositionally biased region" description="Basic and acidic residues" evidence="4">
    <location>
        <begin position="25"/>
        <end position="36"/>
    </location>
</feature>
<feature type="compositionally biased region" description="Basic and acidic residues" evidence="4">
    <location>
        <begin position="1"/>
        <end position="17"/>
    </location>
</feature>
<comment type="similarity">
    <text evidence="1">Belongs to the glycosyl hydrolases 36 family.</text>
</comment>
<dbReference type="SUPFAM" id="SSF51445">
    <property type="entry name" value="(Trans)glycosidases"/>
    <property type="match status" value="1"/>
</dbReference>
<evidence type="ECO:0000256" key="2">
    <source>
        <dbReference type="ARBA" id="ARBA00023277"/>
    </source>
</evidence>
<gene>
    <name evidence="5" type="ORF">TAV2_LOCUS5603</name>
</gene>
<dbReference type="Proteomes" id="UP000836841">
    <property type="component" value="Chromosome 2"/>
</dbReference>
<dbReference type="Pfam" id="PF05691">
    <property type="entry name" value="Raffinose_syn"/>
    <property type="match status" value="1"/>
</dbReference>
<reference evidence="5 6" key="1">
    <citation type="submission" date="2022-03" db="EMBL/GenBank/DDBJ databases">
        <authorList>
            <person name="Nunn A."/>
            <person name="Chopra R."/>
            <person name="Nunn A."/>
            <person name="Contreras Garrido A."/>
        </authorList>
    </citation>
    <scope>NUCLEOTIDE SEQUENCE [LARGE SCALE GENOMIC DNA]</scope>
</reference>
<keyword evidence="6" id="KW-1185">Reference proteome</keyword>
<keyword evidence="2" id="KW-0119">Carbohydrate metabolism</keyword>
<evidence type="ECO:0000256" key="1">
    <source>
        <dbReference type="ARBA" id="ARBA00007240"/>
    </source>
</evidence>
<evidence type="ECO:0000313" key="6">
    <source>
        <dbReference type="Proteomes" id="UP000836841"/>
    </source>
</evidence>
<dbReference type="InterPro" id="IPR008811">
    <property type="entry name" value="Glycosyl_hydrolases_36"/>
</dbReference>
<organism evidence="5 6">
    <name type="scientific">Thlaspi arvense</name>
    <name type="common">Field penny-cress</name>
    <dbReference type="NCBI Taxonomy" id="13288"/>
    <lineage>
        <taxon>Eukaryota</taxon>
        <taxon>Viridiplantae</taxon>
        <taxon>Streptophyta</taxon>
        <taxon>Embryophyta</taxon>
        <taxon>Tracheophyta</taxon>
        <taxon>Spermatophyta</taxon>
        <taxon>Magnoliopsida</taxon>
        <taxon>eudicotyledons</taxon>
        <taxon>Gunneridae</taxon>
        <taxon>Pentapetalae</taxon>
        <taxon>rosids</taxon>
        <taxon>malvids</taxon>
        <taxon>Brassicales</taxon>
        <taxon>Brassicaceae</taxon>
        <taxon>Thlaspideae</taxon>
        <taxon>Thlaspi</taxon>
    </lineage>
</organism>
<evidence type="ECO:0000313" key="5">
    <source>
        <dbReference type="EMBL" id="CAH2045342.1"/>
    </source>
</evidence>
<dbReference type="AlphaFoldDB" id="A0AAU9RLP3"/>
<accession>A0AAU9RLP3</accession>
<evidence type="ECO:0000256" key="3">
    <source>
        <dbReference type="ARBA" id="ARBA00025404"/>
    </source>
</evidence>
<evidence type="ECO:0000256" key="4">
    <source>
        <dbReference type="SAM" id="MobiDB-lite"/>
    </source>
</evidence>
<dbReference type="EMBL" id="OU466858">
    <property type="protein sequence ID" value="CAH2045342.1"/>
    <property type="molecule type" value="Genomic_DNA"/>
</dbReference>
<proteinExistence type="inferred from homology"/>
<dbReference type="InterPro" id="IPR017853">
    <property type="entry name" value="GH"/>
</dbReference>
<dbReference type="PANTHER" id="PTHR31268:SF8">
    <property type="entry name" value="GALACTINOL--SUCROSE GALACTOSYLTRANSFERASE 4-RELATED"/>
    <property type="match status" value="1"/>
</dbReference>
<sequence length="1091" mass="122774">AHRDDLPKRRKPIKEEAQPSLEISPTREENTLSDNRWRERSRLQWKPIYLREKRVNRPVPKSAFHSVPGFSRPDHPPSCFAVVTFSPRDSRFNLPGCSTGEAKGCREYCSMRCAHNILITESSRKFWDQGKKNSRLGTEALNCYLKNKLVALRTSSPIYDHAARERVDLSEAVQADMKLRVEEEAGGPRIFLKWVLRSHQDLLRKASFSGACLSARKLQELGCWRDSSGAFIITQDAVTAGKKSGCEVKFLSFLMAPLNDSLASINDVIESKPNCFSLSQGILRAKESSPILFDVPQNLTFTPYPSHSIPTDAPLPILLRVQANAHKGGFLGFTKDSPSELLTNSLGRFENREFLSVFRFKMWWSTAWIGKSGSDLQAETQWVMLKIPEIDSYVAIIPSIEGSFRAALNPGEKGNVLISAESGSTQVKESAFNSIAYIHICDNPYNLMRESFSALRVHMNTFKLLEEKKLPKIVDKFGWCTWDACYLTVDPATIWTGVKEFEEGGVCPKFVIIDDGWQSFDGDEPGKDAENLVLGGEQMTARLHSFKECKKFRNYKGGSFLASDASHFDPRKPKRIIYKATERIQAIIEKQKLVREFGEQDLPQLDEKINKFSEELNAMFDEDGKHESLGSEDVSGSGMEAFTRDLRLRFKNLDGIYVWHALCGAWNGVRPECLTHLNSKVVPFEISPGLDAAMTDLAVDRIVEAGIGAKIDVFQTLESVAEEHGGRVELAKTYYGGLTKSMVKNFNGTEIIASMQQCNEFFFLATKQISIGRVGDDFWWQDPHGDPQGVYWLQGLHMIHCSYNSFWMGQMILPDWDMFQSDHVCAEFHAASRAISGGPIYLSDHLGEASHNFDLIKKLAFFDATVPRCLHYALPTRDTLFKNPLFDKESILKIFNFNKFGGVIGTFNCQGAGWSPKEHRFKGYKDCYKTVSGTVHVSDIEWDQNPEAAGSQVSYAGDYLVYKKQSEEILFMNSKSHAIEITLEPSSYDLFSFVPVTELGRSGLRFAPLGLINMFNCVGTVQEMDVTGDNGIRVVLKGEGRFMAYSSSAPKICYLNDKEAEFEWEEETGKLSFHVPLVEDSGGISHLSFTF</sequence>
<dbReference type="PANTHER" id="PTHR31268">
    <property type="match status" value="1"/>
</dbReference>